<accession>A0A9D4QC11</accession>
<feature type="transmembrane region" description="Helical" evidence="1">
    <location>
        <begin position="83"/>
        <end position="105"/>
    </location>
</feature>
<sequence length="258" mass="29119">MEAVMATRRIFEVSFDEYVGTVNGLFNVLEICGGFALYLMMDRPETSAQRILGGTAYTFSFNGLFMVISGVLSATSGHYLPSIFYYVMYQGTGSVLYIFCCILVVRQRSEVGMPAMVGLMTGGLHAFHCAYSTYKIYYENRPRMLHSARPMELLRRDRVFELSFSDYVGTVNGLFNFLEVCGGCAIFLMMDQPHTKSESFLKATSYAFFNNSLFMLISSLLSATSSYYLPGIFYMVGLMTGGMHAFHCAYSTYKNYYE</sequence>
<dbReference type="AlphaFoldDB" id="A0A9D4QC11"/>
<reference evidence="2" key="1">
    <citation type="journal article" date="2020" name="Cell">
        <title>Large-Scale Comparative Analyses of Tick Genomes Elucidate Their Genetic Diversity and Vector Capacities.</title>
        <authorList>
            <consortium name="Tick Genome and Microbiome Consortium (TIGMIC)"/>
            <person name="Jia N."/>
            <person name="Wang J."/>
            <person name="Shi W."/>
            <person name="Du L."/>
            <person name="Sun Y."/>
            <person name="Zhan W."/>
            <person name="Jiang J.F."/>
            <person name="Wang Q."/>
            <person name="Zhang B."/>
            <person name="Ji P."/>
            <person name="Bell-Sakyi L."/>
            <person name="Cui X.M."/>
            <person name="Yuan T.T."/>
            <person name="Jiang B.G."/>
            <person name="Yang W.F."/>
            <person name="Lam T.T."/>
            <person name="Chang Q.C."/>
            <person name="Ding S.J."/>
            <person name="Wang X.J."/>
            <person name="Zhu J.G."/>
            <person name="Ruan X.D."/>
            <person name="Zhao L."/>
            <person name="Wei J.T."/>
            <person name="Ye R.Z."/>
            <person name="Que T.C."/>
            <person name="Du C.H."/>
            <person name="Zhou Y.H."/>
            <person name="Cheng J.X."/>
            <person name="Dai P.F."/>
            <person name="Guo W.B."/>
            <person name="Han X.H."/>
            <person name="Huang E.J."/>
            <person name="Li L.F."/>
            <person name="Wei W."/>
            <person name="Gao Y.C."/>
            <person name="Liu J.Z."/>
            <person name="Shao H.Z."/>
            <person name="Wang X."/>
            <person name="Wang C.C."/>
            <person name="Yang T.C."/>
            <person name="Huo Q.B."/>
            <person name="Li W."/>
            <person name="Chen H.Y."/>
            <person name="Chen S.E."/>
            <person name="Zhou L.G."/>
            <person name="Ni X.B."/>
            <person name="Tian J.H."/>
            <person name="Sheng Y."/>
            <person name="Liu T."/>
            <person name="Pan Y.S."/>
            <person name="Xia L.Y."/>
            <person name="Li J."/>
            <person name="Zhao F."/>
            <person name="Cao W.C."/>
        </authorList>
    </citation>
    <scope>NUCLEOTIDE SEQUENCE</scope>
    <source>
        <strain evidence="2">Rsan-2018</strain>
    </source>
</reference>
<proteinExistence type="predicted"/>
<keyword evidence="1" id="KW-1133">Transmembrane helix</keyword>
<keyword evidence="1" id="KW-0812">Transmembrane</keyword>
<feature type="transmembrane region" description="Helical" evidence="1">
    <location>
        <begin position="20"/>
        <end position="39"/>
    </location>
</feature>
<evidence type="ECO:0000313" key="2">
    <source>
        <dbReference type="EMBL" id="KAH7973047.1"/>
    </source>
</evidence>
<dbReference type="VEuPathDB" id="VectorBase:RSAN_041288"/>
<keyword evidence="1" id="KW-0472">Membrane</keyword>
<feature type="transmembrane region" description="Helical" evidence="1">
    <location>
        <begin position="167"/>
        <end position="188"/>
    </location>
</feature>
<reference evidence="2" key="2">
    <citation type="submission" date="2021-09" db="EMBL/GenBank/DDBJ databases">
        <authorList>
            <person name="Jia N."/>
            <person name="Wang J."/>
            <person name="Shi W."/>
            <person name="Du L."/>
            <person name="Sun Y."/>
            <person name="Zhan W."/>
            <person name="Jiang J."/>
            <person name="Wang Q."/>
            <person name="Zhang B."/>
            <person name="Ji P."/>
            <person name="Sakyi L.B."/>
            <person name="Cui X."/>
            <person name="Yuan T."/>
            <person name="Jiang B."/>
            <person name="Yang W."/>
            <person name="Lam T.T.-Y."/>
            <person name="Chang Q."/>
            <person name="Ding S."/>
            <person name="Wang X."/>
            <person name="Zhu J."/>
            <person name="Ruan X."/>
            <person name="Zhao L."/>
            <person name="Wei J."/>
            <person name="Que T."/>
            <person name="Du C."/>
            <person name="Cheng J."/>
            <person name="Dai P."/>
            <person name="Han X."/>
            <person name="Huang E."/>
            <person name="Gao Y."/>
            <person name="Liu J."/>
            <person name="Shao H."/>
            <person name="Ye R."/>
            <person name="Li L."/>
            <person name="Wei W."/>
            <person name="Wang X."/>
            <person name="Wang C."/>
            <person name="Huo Q."/>
            <person name="Li W."/>
            <person name="Guo W."/>
            <person name="Chen H."/>
            <person name="Chen S."/>
            <person name="Zhou L."/>
            <person name="Zhou L."/>
            <person name="Ni X."/>
            <person name="Tian J."/>
            <person name="Zhou Y."/>
            <person name="Sheng Y."/>
            <person name="Liu T."/>
            <person name="Pan Y."/>
            <person name="Xia L."/>
            <person name="Li J."/>
            <person name="Zhao F."/>
            <person name="Cao W."/>
        </authorList>
    </citation>
    <scope>NUCLEOTIDE SEQUENCE</scope>
    <source>
        <strain evidence="2">Rsan-2018</strain>
        <tissue evidence="2">Larvae</tissue>
    </source>
</reference>
<evidence type="ECO:0000256" key="1">
    <source>
        <dbReference type="SAM" id="Phobius"/>
    </source>
</evidence>
<dbReference type="EMBL" id="JABSTV010001247">
    <property type="protein sequence ID" value="KAH7973047.1"/>
    <property type="molecule type" value="Genomic_DNA"/>
</dbReference>
<keyword evidence="3" id="KW-1185">Reference proteome</keyword>
<organism evidence="2 3">
    <name type="scientific">Rhipicephalus sanguineus</name>
    <name type="common">Brown dog tick</name>
    <name type="synonym">Ixodes sanguineus</name>
    <dbReference type="NCBI Taxonomy" id="34632"/>
    <lineage>
        <taxon>Eukaryota</taxon>
        <taxon>Metazoa</taxon>
        <taxon>Ecdysozoa</taxon>
        <taxon>Arthropoda</taxon>
        <taxon>Chelicerata</taxon>
        <taxon>Arachnida</taxon>
        <taxon>Acari</taxon>
        <taxon>Parasitiformes</taxon>
        <taxon>Ixodida</taxon>
        <taxon>Ixodoidea</taxon>
        <taxon>Ixodidae</taxon>
        <taxon>Rhipicephalinae</taxon>
        <taxon>Rhipicephalus</taxon>
        <taxon>Rhipicephalus</taxon>
    </lineage>
</organism>
<feature type="transmembrane region" description="Helical" evidence="1">
    <location>
        <begin position="51"/>
        <end position="71"/>
    </location>
</feature>
<feature type="transmembrane region" description="Helical" evidence="1">
    <location>
        <begin position="227"/>
        <end position="250"/>
    </location>
</feature>
<evidence type="ECO:0000313" key="3">
    <source>
        <dbReference type="Proteomes" id="UP000821837"/>
    </source>
</evidence>
<comment type="caution">
    <text evidence="2">The sequence shown here is derived from an EMBL/GenBank/DDBJ whole genome shotgun (WGS) entry which is preliminary data.</text>
</comment>
<protein>
    <submittedName>
        <fullName evidence="2">Uncharacterized protein</fullName>
    </submittedName>
</protein>
<gene>
    <name evidence="2" type="ORF">HPB52_020833</name>
</gene>
<name>A0A9D4QC11_RHISA</name>
<dbReference type="Proteomes" id="UP000821837">
    <property type="component" value="Chromosome 11"/>
</dbReference>